<gene>
    <name evidence="1" type="ORF">COLO4_38581</name>
</gene>
<dbReference type="Proteomes" id="UP000187203">
    <property type="component" value="Unassembled WGS sequence"/>
</dbReference>
<proteinExistence type="predicted"/>
<dbReference type="AlphaFoldDB" id="A0A1R3FUD4"/>
<protein>
    <submittedName>
        <fullName evidence="1">Uncharacterized protein</fullName>
    </submittedName>
</protein>
<comment type="caution">
    <text evidence="1">The sequence shown here is derived from an EMBL/GenBank/DDBJ whole genome shotgun (WGS) entry which is preliminary data.</text>
</comment>
<organism evidence="1 2">
    <name type="scientific">Corchorus olitorius</name>
    <dbReference type="NCBI Taxonomy" id="93759"/>
    <lineage>
        <taxon>Eukaryota</taxon>
        <taxon>Viridiplantae</taxon>
        <taxon>Streptophyta</taxon>
        <taxon>Embryophyta</taxon>
        <taxon>Tracheophyta</taxon>
        <taxon>Spermatophyta</taxon>
        <taxon>Magnoliopsida</taxon>
        <taxon>eudicotyledons</taxon>
        <taxon>Gunneridae</taxon>
        <taxon>Pentapetalae</taxon>
        <taxon>rosids</taxon>
        <taxon>malvids</taxon>
        <taxon>Malvales</taxon>
        <taxon>Malvaceae</taxon>
        <taxon>Grewioideae</taxon>
        <taxon>Apeibeae</taxon>
        <taxon>Corchorus</taxon>
    </lineage>
</organism>
<dbReference type="EMBL" id="AWUE01024903">
    <property type="protein sequence ID" value="OMO49350.1"/>
    <property type="molecule type" value="Genomic_DNA"/>
</dbReference>
<evidence type="ECO:0000313" key="2">
    <source>
        <dbReference type="Proteomes" id="UP000187203"/>
    </source>
</evidence>
<reference evidence="2" key="1">
    <citation type="submission" date="2013-09" db="EMBL/GenBank/DDBJ databases">
        <title>Corchorus olitorius genome sequencing.</title>
        <authorList>
            <person name="Alam M."/>
            <person name="Haque M.S."/>
            <person name="Islam M.S."/>
            <person name="Emdad E.M."/>
            <person name="Islam M.M."/>
            <person name="Ahmed B."/>
            <person name="Halim A."/>
            <person name="Hossen Q.M.M."/>
            <person name="Hossain M.Z."/>
            <person name="Ahmed R."/>
            <person name="Khan M.M."/>
            <person name="Islam R."/>
            <person name="Rashid M.M."/>
            <person name="Khan S.A."/>
            <person name="Rahman M.S."/>
            <person name="Alam M."/>
            <person name="Yahiya A.S."/>
            <person name="Khan M.S."/>
            <person name="Azam M.S."/>
            <person name="Haque T."/>
            <person name="Lashkar M.Z.H."/>
            <person name="Akhand A.I."/>
            <person name="Morshed G."/>
            <person name="Roy S."/>
            <person name="Uddin K.S."/>
            <person name="Rabeya T."/>
            <person name="Hossain A.S."/>
            <person name="Chowdhury A."/>
            <person name="Snigdha A.R."/>
            <person name="Mortoza M.S."/>
            <person name="Matin S.A."/>
            <person name="Hoque S.M.E."/>
            <person name="Islam M.K."/>
            <person name="Roy D.K."/>
            <person name="Haider R."/>
            <person name="Moosa M.M."/>
            <person name="Elias S.M."/>
            <person name="Hasan A.M."/>
            <person name="Jahan S."/>
            <person name="Shafiuddin M."/>
            <person name="Mahmood N."/>
            <person name="Shommy N.S."/>
        </authorList>
    </citation>
    <scope>NUCLEOTIDE SEQUENCE [LARGE SCALE GENOMIC DNA]</scope>
    <source>
        <strain evidence="2">cv. O-4</strain>
    </source>
</reference>
<name>A0A1R3FUD4_9ROSI</name>
<keyword evidence="2" id="KW-1185">Reference proteome</keyword>
<accession>A0A1R3FUD4</accession>
<evidence type="ECO:0000313" key="1">
    <source>
        <dbReference type="EMBL" id="OMO49350.1"/>
    </source>
</evidence>
<sequence>MASLDFGAIGFWPFWVSHSKPTKMKVTKLAAMGKRKTEFGGQFLHYR</sequence>